<sequence>MRERAFICSKVSGATPAEFERNRADMRMYARYALLRGYDPEATGDYYCNLLDDFSPEERALGLALGRERLERCAWVIVVTDDRGVSSGMQGDIDHARSKEVKLHWVPRSMVVAWLEENDPAFARWREANTPRLCICERKD</sequence>
<dbReference type="Proteomes" id="UP000176349">
    <property type="component" value="Unassembled WGS sequence"/>
</dbReference>
<feature type="domain" description="DUF7768" evidence="1">
    <location>
        <begin position="5"/>
        <end position="103"/>
    </location>
</feature>
<protein>
    <recommendedName>
        <fullName evidence="1">DUF7768 domain-containing protein</fullName>
    </recommendedName>
</protein>
<dbReference type="EMBL" id="MHKV01000018">
    <property type="protein sequence ID" value="OGY97237.1"/>
    <property type="molecule type" value="Genomic_DNA"/>
</dbReference>
<accession>A0A1G2C9R6</accession>
<evidence type="ECO:0000313" key="3">
    <source>
        <dbReference type="Proteomes" id="UP000176349"/>
    </source>
</evidence>
<dbReference type="Pfam" id="PF24963">
    <property type="entry name" value="DUF7768"/>
    <property type="match status" value="1"/>
</dbReference>
<organism evidence="2 3">
    <name type="scientific">Candidatus Liptonbacteria bacterium GWC1_60_9</name>
    <dbReference type="NCBI Taxonomy" id="1798645"/>
    <lineage>
        <taxon>Bacteria</taxon>
        <taxon>Candidatus Liptoniibacteriota</taxon>
    </lineage>
</organism>
<evidence type="ECO:0000313" key="2">
    <source>
        <dbReference type="EMBL" id="OGY97237.1"/>
    </source>
</evidence>
<name>A0A1G2C9R6_9BACT</name>
<gene>
    <name evidence="2" type="ORF">A2128_01300</name>
</gene>
<evidence type="ECO:0000259" key="1">
    <source>
        <dbReference type="Pfam" id="PF24963"/>
    </source>
</evidence>
<proteinExistence type="predicted"/>
<comment type="caution">
    <text evidence="2">The sequence shown here is derived from an EMBL/GenBank/DDBJ whole genome shotgun (WGS) entry which is preliminary data.</text>
</comment>
<dbReference type="InterPro" id="IPR056670">
    <property type="entry name" value="DUF7768"/>
</dbReference>
<dbReference type="AlphaFoldDB" id="A0A1G2C9R6"/>
<reference evidence="2 3" key="1">
    <citation type="journal article" date="2016" name="Nat. Commun.">
        <title>Thousands of microbial genomes shed light on interconnected biogeochemical processes in an aquifer system.</title>
        <authorList>
            <person name="Anantharaman K."/>
            <person name="Brown C.T."/>
            <person name="Hug L.A."/>
            <person name="Sharon I."/>
            <person name="Castelle C.J."/>
            <person name="Probst A.J."/>
            <person name="Thomas B.C."/>
            <person name="Singh A."/>
            <person name="Wilkins M.J."/>
            <person name="Karaoz U."/>
            <person name="Brodie E.L."/>
            <person name="Williams K.H."/>
            <person name="Hubbard S.S."/>
            <person name="Banfield J.F."/>
        </authorList>
    </citation>
    <scope>NUCLEOTIDE SEQUENCE [LARGE SCALE GENOMIC DNA]</scope>
</reference>